<protein>
    <recommendedName>
        <fullName evidence="5">NlpC/P60 domain-containing protein</fullName>
    </recommendedName>
</protein>
<feature type="domain" description="NlpC/P60" evidence="5">
    <location>
        <begin position="1"/>
        <end position="137"/>
    </location>
</feature>
<keyword evidence="2" id="KW-0645">Protease</keyword>
<dbReference type="SUPFAM" id="SSF54001">
    <property type="entry name" value="Cysteine proteinases"/>
    <property type="match status" value="1"/>
</dbReference>
<name>A0A7S6W005_9GAMM</name>
<dbReference type="EMBL" id="CP048659">
    <property type="protein sequence ID" value="QOW47965.1"/>
    <property type="molecule type" value="Genomic_DNA"/>
</dbReference>
<comment type="similarity">
    <text evidence="1">Belongs to the peptidase C40 family.</text>
</comment>
<dbReference type="GO" id="GO:0008234">
    <property type="term" value="F:cysteine-type peptidase activity"/>
    <property type="evidence" value="ECO:0007669"/>
    <property type="project" value="UniProtKB-KW"/>
</dbReference>
<proteinExistence type="inferred from homology"/>
<dbReference type="InterPro" id="IPR038765">
    <property type="entry name" value="Papain-like_cys_pep_sf"/>
</dbReference>
<reference evidence="6 7" key="1">
    <citation type="submission" date="2020-02" db="EMBL/GenBank/DDBJ databases">
        <title>Tigecycline-resistant Acinetobacter species from pigs and migratory birds.</title>
        <authorList>
            <person name="Chen C."/>
            <person name="Sun J."/>
            <person name="Liao X.-P."/>
            <person name="Liu Y.-H."/>
        </authorList>
    </citation>
    <scope>NUCLEOTIDE SEQUENCE [LARGE SCALE GENOMIC DNA]</scope>
    <source>
        <strain evidence="6 7">YH12207_T</strain>
    </source>
</reference>
<accession>A0A7S6W005</accession>
<evidence type="ECO:0000256" key="1">
    <source>
        <dbReference type="ARBA" id="ARBA00007074"/>
    </source>
</evidence>
<dbReference type="InterPro" id="IPR000064">
    <property type="entry name" value="NLP_P60_dom"/>
</dbReference>
<organism evidence="6 7">
    <name type="scientific">Acinetobacter piscicola</name>
    <dbReference type="NCBI Taxonomy" id="2006115"/>
    <lineage>
        <taxon>Bacteria</taxon>
        <taxon>Pseudomonadati</taxon>
        <taxon>Pseudomonadota</taxon>
        <taxon>Gammaproteobacteria</taxon>
        <taxon>Moraxellales</taxon>
        <taxon>Moraxellaceae</taxon>
        <taxon>Acinetobacter</taxon>
    </lineage>
</organism>
<dbReference type="GO" id="GO:0006508">
    <property type="term" value="P:proteolysis"/>
    <property type="evidence" value="ECO:0007669"/>
    <property type="project" value="UniProtKB-KW"/>
</dbReference>
<evidence type="ECO:0000313" key="6">
    <source>
        <dbReference type="EMBL" id="QOW47965.1"/>
    </source>
</evidence>
<keyword evidence="4" id="KW-0788">Thiol protease</keyword>
<sequence length="139" mass="15782">MMRNLEAVTEAMTWLGTPYHHQGRVKGVGVDCATLLCEVYEAVGLIDHYDPRPYPADWHMHQMGQRYLEHIKKFCDPVGDPQPGDIVLYHFGKCISHAAIVVEWPTIIHSYIHQGVILQDGTKGSLARRIAGFYRLRGL</sequence>
<evidence type="ECO:0000313" key="7">
    <source>
        <dbReference type="Proteomes" id="UP000593966"/>
    </source>
</evidence>
<dbReference type="PROSITE" id="PS51935">
    <property type="entry name" value="NLPC_P60"/>
    <property type="match status" value="1"/>
</dbReference>
<keyword evidence="3" id="KW-0378">Hydrolase</keyword>
<evidence type="ECO:0000259" key="5">
    <source>
        <dbReference type="PROSITE" id="PS51935"/>
    </source>
</evidence>
<dbReference type="Gene3D" id="3.90.1720.10">
    <property type="entry name" value="endopeptidase domain like (from Nostoc punctiforme)"/>
    <property type="match status" value="1"/>
</dbReference>
<evidence type="ECO:0000256" key="3">
    <source>
        <dbReference type="ARBA" id="ARBA00022801"/>
    </source>
</evidence>
<keyword evidence="7" id="KW-1185">Reference proteome</keyword>
<dbReference type="AlphaFoldDB" id="A0A7S6W005"/>
<evidence type="ECO:0000256" key="2">
    <source>
        <dbReference type="ARBA" id="ARBA00022670"/>
    </source>
</evidence>
<dbReference type="Pfam" id="PF00877">
    <property type="entry name" value="NLPC_P60"/>
    <property type="match status" value="1"/>
</dbReference>
<evidence type="ECO:0000256" key="4">
    <source>
        <dbReference type="ARBA" id="ARBA00022807"/>
    </source>
</evidence>
<dbReference type="Proteomes" id="UP000593966">
    <property type="component" value="Chromosome"/>
</dbReference>
<gene>
    <name evidence="6" type="ORF">G0028_15855</name>
</gene>